<dbReference type="Proteomes" id="UP000824533">
    <property type="component" value="Linkage Group LG15"/>
</dbReference>
<reference evidence="1 2" key="1">
    <citation type="journal article" date="2021" name="Front. Genet.">
        <title>Chromosome-Level Genome Assembly Reveals Significant Gene Expansion in the Toll and IMD Signaling Pathways of Dendrolimus kikuchii.</title>
        <authorList>
            <person name="Zhou J."/>
            <person name="Wu P."/>
            <person name="Xiong Z."/>
            <person name="Liu N."/>
            <person name="Zhao N."/>
            <person name="Ji M."/>
            <person name="Qiu Y."/>
            <person name="Yang B."/>
        </authorList>
    </citation>
    <scope>NUCLEOTIDE SEQUENCE [LARGE SCALE GENOMIC DNA]</scope>
    <source>
        <strain evidence="1">Ann1</strain>
    </source>
</reference>
<accession>A0ACC1CV76</accession>
<protein>
    <submittedName>
        <fullName evidence="1">Uncharacterized protein</fullName>
    </submittedName>
</protein>
<evidence type="ECO:0000313" key="2">
    <source>
        <dbReference type="Proteomes" id="UP000824533"/>
    </source>
</evidence>
<proteinExistence type="predicted"/>
<comment type="caution">
    <text evidence="1">The sequence shown here is derived from an EMBL/GenBank/DDBJ whole genome shotgun (WGS) entry which is preliminary data.</text>
</comment>
<evidence type="ECO:0000313" key="1">
    <source>
        <dbReference type="EMBL" id="KAJ0175476.1"/>
    </source>
</evidence>
<name>A0ACC1CV76_9NEOP</name>
<keyword evidence="2" id="KW-1185">Reference proteome</keyword>
<sequence>MNNYKDLFTGIGKLPGKYRIIIDKNACPSICPVRKIPLGVREKLKNELDRMENMQIIRKVEHPTQWVNAIVLPAKKDGSFRICLDPRPLNRVIKRAHYPLPTLTEISTKLHNATYFSKLDARSGFWMVELDDESADLCTFGTPFGRYQFLRLPYGISCASEIFHAKIRQLLEGLDGVDSFVDDIIVWGESKSQHDERLTKLLEKARAVGIKFNRDKCEFCVEQITYLGHTFNKHGMQVDKEKLRAIKEMPNPKDKLSLERFLGMVNYLSKFIPNFSELSSPLRCLLKKGSEWTWDKTHESAVERLKEALCNAPVLAIYSSNQPVVVTVDASAKALGAALLQAGRPVEFASLTLSETQIRYAQIEKDECNILIKYILNGWPKYKKDVNQKVQCHWEYRYGFEYVDGILFKDNLVFIPKELRGEMLVKIHEGHLGIDRCKRRARDVMFWKGMSRQVENTVRSCNICAKYADRPSREPMLCHSVPDLPWRKVGSDIFTLRQKNFLLLVDYFSNFIEVSPLKSISTKAVVTAMKDQFARHGIPAELITDNGPAFFSKEFRDFARKWSFKHITSSPMYAQSNGLSERAVRTVKNILKKSLDSGTDFYLGLLSFRATPRDGIGSPSQLLMGRRLNTSLPIHENKLRPERNNSTDYNKIINNHIQSKKYYDKHAHELPKLYRGDRVVVADGQLRRHMYVEAPSQHPRSYFLTDESGKRYRRNRRHIIKRILPPSSHARKNDGDNNSPDRVSLYSDAEEDYTEKGAESGMDASSSDDNAPDYSSNKAKTRKAALQARDKLKGYFSSN</sequence>
<gene>
    <name evidence="1" type="ORF">K1T71_008635</name>
</gene>
<dbReference type="EMBL" id="CM034401">
    <property type="protein sequence ID" value="KAJ0175476.1"/>
    <property type="molecule type" value="Genomic_DNA"/>
</dbReference>
<organism evidence="1 2">
    <name type="scientific">Dendrolimus kikuchii</name>
    <dbReference type="NCBI Taxonomy" id="765133"/>
    <lineage>
        <taxon>Eukaryota</taxon>
        <taxon>Metazoa</taxon>
        <taxon>Ecdysozoa</taxon>
        <taxon>Arthropoda</taxon>
        <taxon>Hexapoda</taxon>
        <taxon>Insecta</taxon>
        <taxon>Pterygota</taxon>
        <taxon>Neoptera</taxon>
        <taxon>Endopterygota</taxon>
        <taxon>Lepidoptera</taxon>
        <taxon>Glossata</taxon>
        <taxon>Ditrysia</taxon>
        <taxon>Bombycoidea</taxon>
        <taxon>Lasiocampidae</taxon>
        <taxon>Dendrolimus</taxon>
    </lineage>
</organism>